<protein>
    <submittedName>
        <fullName evidence="1">Uncharacterized protein</fullName>
    </submittedName>
</protein>
<dbReference type="Proteomes" id="UP001348817">
    <property type="component" value="Plasmid pFA3"/>
</dbReference>
<dbReference type="EMBL" id="AP025317">
    <property type="protein sequence ID" value="BDD12176.1"/>
    <property type="molecule type" value="Genomic_DNA"/>
</dbReference>
<accession>A0AAU9DGC3</accession>
<dbReference type="AlphaFoldDB" id="A0AAU9DGC3"/>
<proteinExistence type="predicted"/>
<dbReference type="SUPFAM" id="SSF47090">
    <property type="entry name" value="PGBD-like"/>
    <property type="match status" value="1"/>
</dbReference>
<sequence>MILSGGLPVYTPTALSGDETEQLGQFEDVLKEAGNVGIVNRVPEDGNETFNYERQRIRLHTIASRLWLLGYLEDKIPHKQIPKRLDKIKQAVEEFQADAGLESDHWVGDKTWGALDQLVSFESDIDYEQWFDENGLVLTTVWRAMHRAFHLRLFTLGLLWRKPHPDSDLMSQRAFDFFNDVKRIFLMPKKNVPAGYDIGTARLLFDQDFLSETIAKRKNADGSGFLLDLPEVNKKESRVLAQRFITNCAKIELWLLGFDVDIDGKDDFGKGNRKLLKCSKTRKALTLYFQKFEGIKRRSEARKLSKQITPAFFKGVSEANSEGYEADQDDLSEEILKKFRREPKNFVSKAWTYIKEKGMRLLDGFKRIWRWIKKKSKQLFSFIQDNIFKAFFRYASKSYRILSEGITAVAKSIGIYIRGRMEVDGVVFGFSKDMDTVTFIPETATAETVLLASGKVLRQSKAFSVACRMVGFVFRLFKRAVAGVIGWAKLLYDLLRSFGTLKTLYRDFVSLAT</sequence>
<keyword evidence="2" id="KW-1185">Reference proteome</keyword>
<gene>
    <name evidence="1" type="ORF">FUAX_46080</name>
</gene>
<dbReference type="Gene3D" id="1.10.101.10">
    <property type="entry name" value="PGBD-like superfamily/PGBD"/>
    <property type="match status" value="1"/>
</dbReference>
<organism evidence="1 2">
    <name type="scientific">Fulvitalea axinellae</name>
    <dbReference type="NCBI Taxonomy" id="1182444"/>
    <lineage>
        <taxon>Bacteria</taxon>
        <taxon>Pseudomonadati</taxon>
        <taxon>Bacteroidota</taxon>
        <taxon>Cytophagia</taxon>
        <taxon>Cytophagales</taxon>
        <taxon>Persicobacteraceae</taxon>
        <taxon>Fulvitalea</taxon>
    </lineage>
</organism>
<evidence type="ECO:0000313" key="1">
    <source>
        <dbReference type="EMBL" id="BDD12176.1"/>
    </source>
</evidence>
<dbReference type="KEGG" id="fax:FUAX_46080"/>
<keyword evidence="1" id="KW-0614">Plasmid</keyword>
<reference evidence="1 2" key="1">
    <citation type="submission" date="2021-12" db="EMBL/GenBank/DDBJ databases">
        <title>Genome sequencing of bacteria with rrn-lacking chromosome and rrn-plasmid.</title>
        <authorList>
            <person name="Anda M."/>
            <person name="Iwasaki W."/>
        </authorList>
    </citation>
    <scope>NUCLEOTIDE SEQUENCE [LARGE SCALE GENOMIC DNA]</scope>
    <source>
        <strain evidence="1 2">DSM 100852</strain>
        <plasmid evidence="1 2">pFA3</plasmid>
    </source>
</reference>
<dbReference type="InterPro" id="IPR036366">
    <property type="entry name" value="PGBDSf"/>
</dbReference>
<name>A0AAU9DGC3_9BACT</name>
<geneLocation type="plasmid" evidence="1 2">
    <name>pFA3</name>
</geneLocation>
<evidence type="ECO:0000313" key="2">
    <source>
        <dbReference type="Proteomes" id="UP001348817"/>
    </source>
</evidence>
<dbReference type="InterPro" id="IPR036365">
    <property type="entry name" value="PGBD-like_sf"/>
</dbReference>